<evidence type="ECO:0000256" key="1">
    <source>
        <dbReference type="SAM" id="MobiDB-lite"/>
    </source>
</evidence>
<dbReference type="SUPFAM" id="SSF54001">
    <property type="entry name" value="Cysteine proteinases"/>
    <property type="match status" value="1"/>
</dbReference>
<dbReference type="EMBL" id="BAAATZ010000021">
    <property type="protein sequence ID" value="GAA2732665.1"/>
    <property type="molecule type" value="Genomic_DNA"/>
</dbReference>
<evidence type="ECO:0000313" key="4">
    <source>
        <dbReference type="EMBL" id="GAA2732665.1"/>
    </source>
</evidence>
<sequence length="265" mass="28402">MTGRHHRKNVSLTAKIAGGLLAGTTLASTFAVAANANTLPETSGSGKGTVSAASLHTGLVLDGLTTGGTFENTDAAERTEQSSESRDESAEKSEKSDTGKKVGKSASADDFIKKAKTQLGIREDGSGKTKFQEWYSKTARAAETVERDGGSRNSYLRAAWCNMFVSWVAEETGTKDTVGQDAWTIAHAKWFKKQDRWGTTPKKGAIVFFNWQGKKSLDSIVHVGIVTDVKGGTVKTIEGNTGNAVLERDRKASQIVGYGYPEFAR</sequence>
<comment type="caution">
    <text evidence="4">The sequence shown here is derived from an EMBL/GenBank/DDBJ whole genome shotgun (WGS) entry which is preliminary data.</text>
</comment>
<keyword evidence="2" id="KW-0732">Signal</keyword>
<reference evidence="4 5" key="1">
    <citation type="journal article" date="2019" name="Int. J. Syst. Evol. Microbiol.">
        <title>The Global Catalogue of Microorganisms (GCM) 10K type strain sequencing project: providing services to taxonomists for standard genome sequencing and annotation.</title>
        <authorList>
            <consortium name="The Broad Institute Genomics Platform"/>
            <consortium name="The Broad Institute Genome Sequencing Center for Infectious Disease"/>
            <person name="Wu L."/>
            <person name="Ma J."/>
        </authorList>
    </citation>
    <scope>NUCLEOTIDE SEQUENCE [LARGE SCALE GENOMIC DNA]</scope>
    <source>
        <strain evidence="4 5">JCM 8201</strain>
    </source>
</reference>
<dbReference type="Pfam" id="PF05257">
    <property type="entry name" value="CHAP"/>
    <property type="match status" value="1"/>
</dbReference>
<dbReference type="RefSeq" id="WP_344453470.1">
    <property type="nucleotide sequence ID" value="NZ_BAAATZ010000021.1"/>
</dbReference>
<dbReference type="InterPro" id="IPR007921">
    <property type="entry name" value="CHAP_dom"/>
</dbReference>
<protein>
    <recommendedName>
        <fullName evidence="3">Peptidase C51 domain-containing protein</fullName>
    </recommendedName>
</protein>
<evidence type="ECO:0000259" key="3">
    <source>
        <dbReference type="Pfam" id="PF05257"/>
    </source>
</evidence>
<feature type="chain" id="PRO_5045745039" description="Peptidase C51 domain-containing protein" evidence="2">
    <location>
        <begin position="34"/>
        <end position="265"/>
    </location>
</feature>
<feature type="compositionally biased region" description="Basic and acidic residues" evidence="1">
    <location>
        <begin position="75"/>
        <end position="100"/>
    </location>
</feature>
<name>A0ABN3UH52_9ACTN</name>
<dbReference type="Gene3D" id="3.90.1720.10">
    <property type="entry name" value="endopeptidase domain like (from Nostoc punctiforme)"/>
    <property type="match status" value="1"/>
</dbReference>
<feature type="region of interest" description="Disordered" evidence="1">
    <location>
        <begin position="65"/>
        <end position="104"/>
    </location>
</feature>
<organism evidence="4 5">
    <name type="scientific">Actinocorallia aurantiaca</name>
    <dbReference type="NCBI Taxonomy" id="46204"/>
    <lineage>
        <taxon>Bacteria</taxon>
        <taxon>Bacillati</taxon>
        <taxon>Actinomycetota</taxon>
        <taxon>Actinomycetes</taxon>
        <taxon>Streptosporangiales</taxon>
        <taxon>Thermomonosporaceae</taxon>
        <taxon>Actinocorallia</taxon>
    </lineage>
</organism>
<gene>
    <name evidence="4" type="ORF">GCM10010439_50910</name>
</gene>
<dbReference type="InterPro" id="IPR038765">
    <property type="entry name" value="Papain-like_cys_pep_sf"/>
</dbReference>
<proteinExistence type="predicted"/>
<dbReference type="Proteomes" id="UP001501842">
    <property type="component" value="Unassembled WGS sequence"/>
</dbReference>
<feature type="signal peptide" evidence="2">
    <location>
        <begin position="1"/>
        <end position="33"/>
    </location>
</feature>
<evidence type="ECO:0000256" key="2">
    <source>
        <dbReference type="SAM" id="SignalP"/>
    </source>
</evidence>
<feature type="domain" description="Peptidase C51" evidence="3">
    <location>
        <begin position="157"/>
        <end position="240"/>
    </location>
</feature>
<accession>A0ABN3UH52</accession>
<keyword evidence="5" id="KW-1185">Reference proteome</keyword>
<evidence type="ECO:0000313" key="5">
    <source>
        <dbReference type="Proteomes" id="UP001501842"/>
    </source>
</evidence>